<dbReference type="Pfam" id="PF13302">
    <property type="entry name" value="Acetyltransf_3"/>
    <property type="match status" value="1"/>
</dbReference>
<evidence type="ECO:0000313" key="3">
    <source>
        <dbReference type="EMBL" id="SDX74793.1"/>
    </source>
</evidence>
<dbReference type="PANTHER" id="PTHR43792">
    <property type="entry name" value="GNAT FAMILY, PUTATIVE (AFU_ORTHOLOGUE AFUA_3G00765)-RELATED-RELATED"/>
    <property type="match status" value="1"/>
</dbReference>
<evidence type="ECO:0000313" key="4">
    <source>
        <dbReference type="Proteomes" id="UP000199541"/>
    </source>
</evidence>
<sequence>MCDPVLSIPVLETERLILRGPASRDFDTLAAFFADEKRAWGFGGAQSREATWRWMASVLGHWALRGYGFWMIADKGTDAALGLTGIWNPEGWPEPEIGWVAFAGTEGRGIAHEAALAARRHAYQVMGLGALTSNILPGNSRSIALAERMGAHFERSYENSRHGQMLVYRHPGPEAAA</sequence>
<dbReference type="RefSeq" id="WP_035841006.1">
    <property type="nucleotide sequence ID" value="NZ_BNAB01000013.1"/>
</dbReference>
<dbReference type="EMBL" id="FNOB01000027">
    <property type="protein sequence ID" value="SDX74793.1"/>
    <property type="molecule type" value="Genomic_DNA"/>
</dbReference>
<dbReference type="Proteomes" id="UP000634647">
    <property type="component" value="Unassembled WGS sequence"/>
</dbReference>
<dbReference type="InterPro" id="IPR016181">
    <property type="entry name" value="Acyl_CoA_acyltransferase"/>
</dbReference>
<dbReference type="Gene3D" id="3.40.630.30">
    <property type="match status" value="1"/>
</dbReference>
<proteinExistence type="predicted"/>
<dbReference type="AlphaFoldDB" id="A0AAN4UT83"/>
<dbReference type="PANTHER" id="PTHR43792:SF1">
    <property type="entry name" value="N-ACETYLTRANSFERASE DOMAIN-CONTAINING PROTEIN"/>
    <property type="match status" value="1"/>
</dbReference>
<evidence type="ECO:0000313" key="2">
    <source>
        <dbReference type="EMBL" id="GHE03665.1"/>
    </source>
</evidence>
<evidence type="ECO:0000313" key="5">
    <source>
        <dbReference type="Proteomes" id="UP000634647"/>
    </source>
</evidence>
<dbReference type="Proteomes" id="UP000199541">
    <property type="component" value="Unassembled WGS sequence"/>
</dbReference>
<dbReference type="EMBL" id="BNAB01000013">
    <property type="protein sequence ID" value="GHE03665.1"/>
    <property type="molecule type" value="Genomic_DNA"/>
</dbReference>
<name>A0AAN4UT83_9RHOB</name>
<gene>
    <name evidence="2" type="ORF">GCM10008024_27930</name>
    <name evidence="3" type="ORF">SAMN05444006_12745</name>
</gene>
<dbReference type="SUPFAM" id="SSF55729">
    <property type="entry name" value="Acyl-CoA N-acyltransferases (Nat)"/>
    <property type="match status" value="1"/>
</dbReference>
<dbReference type="InterPro" id="IPR000182">
    <property type="entry name" value="GNAT_dom"/>
</dbReference>
<accession>A0AAN4UT83</accession>
<dbReference type="GO" id="GO:0016747">
    <property type="term" value="F:acyltransferase activity, transferring groups other than amino-acyl groups"/>
    <property type="evidence" value="ECO:0007669"/>
    <property type="project" value="InterPro"/>
</dbReference>
<protein>
    <submittedName>
        <fullName evidence="2">GNAT family acetyltransferase</fullName>
    </submittedName>
    <submittedName>
        <fullName evidence="3">Protein N-acetyltransferase, RimJ/RimL family</fullName>
    </submittedName>
</protein>
<reference evidence="2" key="1">
    <citation type="journal article" date="2014" name="Int. J. Syst. Evol. Microbiol.">
        <title>Complete genome sequence of Corynebacterium casei LMG S-19264T (=DSM 44701T), isolated from a smear-ripened cheese.</title>
        <authorList>
            <consortium name="US DOE Joint Genome Institute (JGI-PGF)"/>
            <person name="Walter F."/>
            <person name="Albersmeier A."/>
            <person name="Kalinowski J."/>
            <person name="Ruckert C."/>
        </authorList>
    </citation>
    <scope>NUCLEOTIDE SEQUENCE</scope>
    <source>
        <strain evidence="2">CGMCC 1.10859</strain>
    </source>
</reference>
<evidence type="ECO:0000259" key="1">
    <source>
        <dbReference type="Pfam" id="PF13302"/>
    </source>
</evidence>
<dbReference type="InterPro" id="IPR051531">
    <property type="entry name" value="N-acetyltransferase"/>
</dbReference>
<organism evidence="2 5">
    <name type="scientific">Allgaiera indica</name>
    <dbReference type="NCBI Taxonomy" id="765699"/>
    <lineage>
        <taxon>Bacteria</taxon>
        <taxon>Pseudomonadati</taxon>
        <taxon>Pseudomonadota</taxon>
        <taxon>Alphaproteobacteria</taxon>
        <taxon>Rhodobacterales</taxon>
        <taxon>Paracoccaceae</taxon>
        <taxon>Allgaiera</taxon>
    </lineage>
</organism>
<reference evidence="3 4" key="2">
    <citation type="submission" date="2016-10" db="EMBL/GenBank/DDBJ databases">
        <authorList>
            <person name="Varghese N."/>
            <person name="Submissions S."/>
        </authorList>
    </citation>
    <scope>NUCLEOTIDE SEQUENCE [LARGE SCALE GENOMIC DNA]</scope>
    <source>
        <strain evidence="3 4">DSM 24802</strain>
    </source>
</reference>
<reference evidence="2" key="3">
    <citation type="submission" date="2023-06" db="EMBL/GenBank/DDBJ databases">
        <authorList>
            <person name="Sun Q."/>
            <person name="Zhou Y."/>
        </authorList>
    </citation>
    <scope>NUCLEOTIDE SEQUENCE</scope>
    <source>
        <strain evidence="2">CGMCC 1.10859</strain>
    </source>
</reference>
<feature type="domain" description="N-acetyltransferase" evidence="1">
    <location>
        <begin position="15"/>
        <end position="151"/>
    </location>
</feature>
<keyword evidence="4" id="KW-1185">Reference proteome</keyword>
<comment type="caution">
    <text evidence="2">The sequence shown here is derived from an EMBL/GenBank/DDBJ whole genome shotgun (WGS) entry which is preliminary data.</text>
</comment>